<dbReference type="Proteomes" id="UP000821837">
    <property type="component" value="Chromosome 8"/>
</dbReference>
<dbReference type="InterPro" id="IPR020103">
    <property type="entry name" value="PsdUridine_synth_cat_dom_sf"/>
</dbReference>
<reference evidence="8" key="1">
    <citation type="journal article" date="2020" name="Cell">
        <title>Large-Scale Comparative Analyses of Tick Genomes Elucidate Their Genetic Diversity and Vector Capacities.</title>
        <authorList>
            <consortium name="Tick Genome and Microbiome Consortium (TIGMIC)"/>
            <person name="Jia N."/>
            <person name="Wang J."/>
            <person name="Shi W."/>
            <person name="Du L."/>
            <person name="Sun Y."/>
            <person name="Zhan W."/>
            <person name="Jiang J.F."/>
            <person name="Wang Q."/>
            <person name="Zhang B."/>
            <person name="Ji P."/>
            <person name="Bell-Sakyi L."/>
            <person name="Cui X.M."/>
            <person name="Yuan T.T."/>
            <person name="Jiang B.G."/>
            <person name="Yang W.F."/>
            <person name="Lam T.T."/>
            <person name="Chang Q.C."/>
            <person name="Ding S.J."/>
            <person name="Wang X.J."/>
            <person name="Zhu J.G."/>
            <person name="Ruan X.D."/>
            <person name="Zhao L."/>
            <person name="Wei J.T."/>
            <person name="Ye R.Z."/>
            <person name="Que T.C."/>
            <person name="Du C.H."/>
            <person name="Zhou Y.H."/>
            <person name="Cheng J.X."/>
            <person name="Dai P.F."/>
            <person name="Guo W.B."/>
            <person name="Han X.H."/>
            <person name="Huang E.J."/>
            <person name="Li L.F."/>
            <person name="Wei W."/>
            <person name="Gao Y.C."/>
            <person name="Liu J.Z."/>
            <person name="Shao H.Z."/>
            <person name="Wang X."/>
            <person name="Wang C.C."/>
            <person name="Yang T.C."/>
            <person name="Huo Q.B."/>
            <person name="Li W."/>
            <person name="Chen H.Y."/>
            <person name="Chen S.E."/>
            <person name="Zhou L.G."/>
            <person name="Ni X.B."/>
            <person name="Tian J.H."/>
            <person name="Sheng Y."/>
            <person name="Liu T."/>
            <person name="Pan Y.S."/>
            <person name="Xia L.Y."/>
            <person name="Li J."/>
            <person name="Zhao F."/>
            <person name="Cao W.C."/>
        </authorList>
    </citation>
    <scope>NUCLEOTIDE SEQUENCE</scope>
    <source>
        <strain evidence="8">Rsan-2018</strain>
    </source>
</reference>
<dbReference type="EC" id="5.4.99.25" evidence="2"/>
<proteinExistence type="inferred from homology"/>
<evidence type="ECO:0000259" key="6">
    <source>
        <dbReference type="Pfam" id="PF21237"/>
    </source>
</evidence>
<dbReference type="AlphaFoldDB" id="A0A9D4SPW8"/>
<evidence type="ECO:0000256" key="2">
    <source>
        <dbReference type="ARBA" id="ARBA00012787"/>
    </source>
</evidence>
<feature type="region of interest" description="Disordered" evidence="5">
    <location>
        <begin position="52"/>
        <end position="78"/>
    </location>
</feature>
<dbReference type="InterPro" id="IPR048741">
    <property type="entry name" value="Pus10-like_C"/>
</dbReference>
<evidence type="ECO:0000313" key="9">
    <source>
        <dbReference type="Proteomes" id="UP000821837"/>
    </source>
</evidence>
<dbReference type="Gene3D" id="3.30.70.2510">
    <property type="match status" value="2"/>
</dbReference>
<dbReference type="PANTHER" id="PTHR21568:SF0">
    <property type="entry name" value="TRNA PSEUDOURIDINE SYNTHASE PUS10"/>
    <property type="match status" value="1"/>
</dbReference>
<feature type="domain" description="Pus10 N-terminal eukaryotes" evidence="6">
    <location>
        <begin position="102"/>
        <end position="280"/>
    </location>
</feature>
<dbReference type="EMBL" id="JABSTV010001254">
    <property type="protein sequence ID" value="KAH7938860.1"/>
    <property type="molecule type" value="Genomic_DNA"/>
</dbReference>
<sequence>MPLKLTDADRPSVFEHLKEIGCCRFCAERFSGERYYDNYKKFEELAAALSDVSNGESKPQNQDSPEEPVPKRPKFGTEVNDESACVDNACQDGVNTEDDTGCVACYGLLEIQHLKESFQQIAAAVKESGCVFSKFTFQLSVPVTLELRHHAMVIHLKEKFRESFKDCSDIEFVSAKEVWKYIVSPMFADHFGVEFSATSGFQITVAFPSPNADEECGFLLKKFPESFPNRKQRKHQSREIFTRCAVLDALRKISDDDFRNLYKCPPDRPSKVESKVEVSCVHSPIYLAGRYCKYSRLLSQTPWILNGKRIMEASVQELITDVVTKHIPNERRPFVLEILKAKRAVFTTSDMETIEKEINANTKDISVSDLQVISKNMTQVLKDGEELKRKTYTALCCVNRRLTDDDVAVVSKLKNVTLKQKTPIRVLHRRNLAERERTVYEMSLEPLEDAEDGGHRFYLHITTQAGTYPWPDAPRYIKEFIHGDFGRTVPSLGSCLNADVDIVELDVEHAGSLPCKAIHGVEEGIGT</sequence>
<gene>
    <name evidence="8" type="ORF">HPB52_001482</name>
</gene>
<dbReference type="FunFam" id="3.30.70.3190:FF:000001">
    <property type="entry name" value="tRNA pseudouridine synthase Pus10"/>
    <property type="match status" value="1"/>
</dbReference>
<evidence type="ECO:0000256" key="4">
    <source>
        <dbReference type="ARBA" id="ARBA00023235"/>
    </source>
</evidence>
<dbReference type="PANTHER" id="PTHR21568">
    <property type="entry name" value="TRNA PSEUDOURIDINE SYNTHASE PUS10"/>
    <property type="match status" value="1"/>
</dbReference>
<evidence type="ECO:0000256" key="3">
    <source>
        <dbReference type="ARBA" id="ARBA00022694"/>
    </source>
</evidence>
<dbReference type="InterPro" id="IPR048742">
    <property type="entry name" value="Pus10_N_euk"/>
</dbReference>
<reference evidence="8" key="2">
    <citation type="submission" date="2021-09" db="EMBL/GenBank/DDBJ databases">
        <authorList>
            <person name="Jia N."/>
            <person name="Wang J."/>
            <person name="Shi W."/>
            <person name="Du L."/>
            <person name="Sun Y."/>
            <person name="Zhan W."/>
            <person name="Jiang J."/>
            <person name="Wang Q."/>
            <person name="Zhang B."/>
            <person name="Ji P."/>
            <person name="Sakyi L.B."/>
            <person name="Cui X."/>
            <person name="Yuan T."/>
            <person name="Jiang B."/>
            <person name="Yang W."/>
            <person name="Lam T.T.-Y."/>
            <person name="Chang Q."/>
            <person name="Ding S."/>
            <person name="Wang X."/>
            <person name="Zhu J."/>
            <person name="Ruan X."/>
            <person name="Zhao L."/>
            <person name="Wei J."/>
            <person name="Que T."/>
            <person name="Du C."/>
            <person name="Cheng J."/>
            <person name="Dai P."/>
            <person name="Han X."/>
            <person name="Huang E."/>
            <person name="Gao Y."/>
            <person name="Liu J."/>
            <person name="Shao H."/>
            <person name="Ye R."/>
            <person name="Li L."/>
            <person name="Wei W."/>
            <person name="Wang X."/>
            <person name="Wang C."/>
            <person name="Huo Q."/>
            <person name="Li W."/>
            <person name="Guo W."/>
            <person name="Chen H."/>
            <person name="Chen S."/>
            <person name="Zhou L."/>
            <person name="Zhou L."/>
            <person name="Ni X."/>
            <person name="Tian J."/>
            <person name="Zhou Y."/>
            <person name="Sheng Y."/>
            <person name="Liu T."/>
            <person name="Pan Y."/>
            <person name="Xia L."/>
            <person name="Li J."/>
            <person name="Zhao F."/>
            <person name="Cao W."/>
        </authorList>
    </citation>
    <scope>NUCLEOTIDE SEQUENCE</scope>
    <source>
        <strain evidence="8">Rsan-2018</strain>
        <tissue evidence="8">Larvae</tissue>
    </source>
</reference>
<name>A0A9D4SPW8_RHISA</name>
<dbReference type="Pfam" id="PF21237">
    <property type="entry name" value="Pus10_N_euk"/>
    <property type="match status" value="1"/>
</dbReference>
<dbReference type="GO" id="GO:0160148">
    <property type="term" value="F:tRNA pseudouridine(55) synthase activity"/>
    <property type="evidence" value="ECO:0007669"/>
    <property type="project" value="UniProtKB-EC"/>
</dbReference>
<keyword evidence="4" id="KW-0413">Isomerase</keyword>
<evidence type="ECO:0000256" key="1">
    <source>
        <dbReference type="ARBA" id="ARBA00009652"/>
    </source>
</evidence>
<dbReference type="VEuPathDB" id="VectorBase:RSAN_035017"/>
<feature type="domain" description="Pus10-like C-terminal" evidence="7">
    <location>
        <begin position="332"/>
        <end position="509"/>
    </location>
</feature>
<accession>A0A9D4SPW8</accession>
<dbReference type="SUPFAM" id="SSF55120">
    <property type="entry name" value="Pseudouridine synthase"/>
    <property type="match status" value="1"/>
</dbReference>
<keyword evidence="3" id="KW-0819">tRNA processing</keyword>
<evidence type="ECO:0000259" key="7">
    <source>
        <dbReference type="Pfam" id="PF21238"/>
    </source>
</evidence>
<dbReference type="Gene3D" id="3.30.70.3190">
    <property type="match status" value="1"/>
</dbReference>
<organism evidence="8 9">
    <name type="scientific">Rhipicephalus sanguineus</name>
    <name type="common">Brown dog tick</name>
    <name type="synonym">Ixodes sanguineus</name>
    <dbReference type="NCBI Taxonomy" id="34632"/>
    <lineage>
        <taxon>Eukaryota</taxon>
        <taxon>Metazoa</taxon>
        <taxon>Ecdysozoa</taxon>
        <taxon>Arthropoda</taxon>
        <taxon>Chelicerata</taxon>
        <taxon>Arachnida</taxon>
        <taxon>Acari</taxon>
        <taxon>Parasitiformes</taxon>
        <taxon>Ixodida</taxon>
        <taxon>Ixodoidea</taxon>
        <taxon>Ixodidae</taxon>
        <taxon>Rhipicephalinae</taxon>
        <taxon>Rhipicephalus</taxon>
        <taxon>Rhipicephalus</taxon>
    </lineage>
</organism>
<dbReference type="GO" id="GO:0031119">
    <property type="term" value="P:tRNA pseudouridine synthesis"/>
    <property type="evidence" value="ECO:0007669"/>
    <property type="project" value="TreeGrafter"/>
</dbReference>
<evidence type="ECO:0000256" key="5">
    <source>
        <dbReference type="SAM" id="MobiDB-lite"/>
    </source>
</evidence>
<dbReference type="GO" id="GO:0003723">
    <property type="term" value="F:RNA binding"/>
    <property type="evidence" value="ECO:0007669"/>
    <property type="project" value="InterPro"/>
</dbReference>
<evidence type="ECO:0000313" key="8">
    <source>
        <dbReference type="EMBL" id="KAH7938860.1"/>
    </source>
</evidence>
<feature type="compositionally biased region" description="Polar residues" evidence="5">
    <location>
        <begin position="52"/>
        <end position="63"/>
    </location>
</feature>
<comment type="caution">
    <text evidence="8">The sequence shown here is derived from an EMBL/GenBank/DDBJ whole genome shotgun (WGS) entry which is preliminary data.</text>
</comment>
<feature type="domain" description="Pus10-like C-terminal" evidence="7">
    <location>
        <begin position="286"/>
        <end position="327"/>
    </location>
</feature>
<keyword evidence="9" id="KW-1185">Reference proteome</keyword>
<dbReference type="Pfam" id="PF21238">
    <property type="entry name" value="Pus10_C"/>
    <property type="match status" value="2"/>
</dbReference>
<protein>
    <recommendedName>
        <fullName evidence="2">tRNA pseudouridine(55) synthase</fullName>
        <ecNumber evidence="2">5.4.99.25</ecNumber>
    </recommendedName>
</protein>
<comment type="similarity">
    <text evidence="1">Belongs to the pseudouridine synthase Pus10 family.</text>
</comment>
<dbReference type="InterPro" id="IPR039894">
    <property type="entry name" value="Pus10-like"/>
</dbReference>